<dbReference type="EMBL" id="QNRK01000023">
    <property type="protein sequence ID" value="RBP09128.1"/>
    <property type="molecule type" value="Genomic_DNA"/>
</dbReference>
<dbReference type="RefSeq" id="WP_113890978.1">
    <property type="nucleotide sequence ID" value="NZ_QNRK01000023.1"/>
</dbReference>
<keyword evidence="3" id="KW-1133">Transmembrane helix</keyword>
<gene>
    <name evidence="5" type="ORF">DFR50_123100</name>
</gene>
<feature type="chain" id="PRO_5016899852" evidence="4">
    <location>
        <begin position="23"/>
        <end position="257"/>
    </location>
</feature>
<organism evidence="5 6">
    <name type="scientific">Roseiarcus fermentans</name>
    <dbReference type="NCBI Taxonomy" id="1473586"/>
    <lineage>
        <taxon>Bacteria</taxon>
        <taxon>Pseudomonadati</taxon>
        <taxon>Pseudomonadota</taxon>
        <taxon>Alphaproteobacteria</taxon>
        <taxon>Hyphomicrobiales</taxon>
        <taxon>Roseiarcaceae</taxon>
        <taxon>Roseiarcus</taxon>
    </lineage>
</organism>
<evidence type="ECO:0000256" key="1">
    <source>
        <dbReference type="ARBA" id="ARBA00005445"/>
    </source>
</evidence>
<keyword evidence="3" id="KW-0472">Membrane</keyword>
<dbReference type="InterPro" id="IPR021884">
    <property type="entry name" value="Ice-bd_prot"/>
</dbReference>
<evidence type="ECO:0000256" key="2">
    <source>
        <dbReference type="ARBA" id="ARBA00022729"/>
    </source>
</evidence>
<keyword evidence="2 4" id="KW-0732">Signal</keyword>
<evidence type="ECO:0000313" key="5">
    <source>
        <dbReference type="EMBL" id="RBP09128.1"/>
    </source>
</evidence>
<dbReference type="Proteomes" id="UP000253529">
    <property type="component" value="Unassembled WGS sequence"/>
</dbReference>
<keyword evidence="3" id="KW-0812">Transmembrane</keyword>
<feature type="transmembrane region" description="Helical" evidence="3">
    <location>
        <begin position="227"/>
        <end position="244"/>
    </location>
</feature>
<evidence type="ECO:0000256" key="3">
    <source>
        <dbReference type="SAM" id="Phobius"/>
    </source>
</evidence>
<name>A0A366F3B8_9HYPH</name>
<dbReference type="AlphaFoldDB" id="A0A366F3B8"/>
<evidence type="ECO:0000313" key="6">
    <source>
        <dbReference type="Proteomes" id="UP000253529"/>
    </source>
</evidence>
<proteinExistence type="inferred from homology"/>
<comment type="caution">
    <text evidence="5">The sequence shown here is derived from an EMBL/GenBank/DDBJ whole genome shotgun (WGS) entry which is preliminary data.</text>
</comment>
<accession>A0A366F3B8</accession>
<dbReference type="OrthoDB" id="7195851at2"/>
<sequence>MTQSWFGLTAALTLLGAGPAAAAIDLGAAAPFAVLGASTVTSTGDTVINGDLGLSPGASITGFPPGVVNGATHVGDALAQQARIDALAAYDALAALPVTTDLGGADLGGLDLTAGVYTFSSSAQLTGTLTLSGPGRFVFVIGSTLTTAGGAIVASTGCGGCDVYWDVGSSATLGAGTAFEGTILAVASAALNAGATIVDGRAIALNGAVTLDGATISAPGAGAPEPGVWTMMMVGFAGLGLAGARRAARRRLALARS</sequence>
<evidence type="ECO:0000256" key="4">
    <source>
        <dbReference type="SAM" id="SignalP"/>
    </source>
</evidence>
<reference evidence="5 6" key="1">
    <citation type="submission" date="2018-06" db="EMBL/GenBank/DDBJ databases">
        <title>Genomic Encyclopedia of Type Strains, Phase IV (KMG-IV): sequencing the most valuable type-strain genomes for metagenomic binning, comparative biology and taxonomic classification.</title>
        <authorList>
            <person name="Goeker M."/>
        </authorList>
    </citation>
    <scope>NUCLEOTIDE SEQUENCE [LARGE SCALE GENOMIC DNA]</scope>
    <source>
        <strain evidence="5 6">DSM 24875</strain>
    </source>
</reference>
<protein>
    <submittedName>
        <fullName evidence="5">Uncharacterized protein DUF3494</fullName>
    </submittedName>
</protein>
<comment type="similarity">
    <text evidence="1">Belongs to the ice-binding protein family.</text>
</comment>
<dbReference type="Pfam" id="PF11999">
    <property type="entry name" value="Ice_binding"/>
    <property type="match status" value="1"/>
</dbReference>
<feature type="signal peptide" evidence="4">
    <location>
        <begin position="1"/>
        <end position="22"/>
    </location>
</feature>
<keyword evidence="6" id="KW-1185">Reference proteome</keyword>